<sequence length="214" mass="24539">ELTHLQQGRQLCTIHTFQQLSKPLEISTSEQENTIIMCRGLESLPFTCLERAKELKALFASLLQKSDHSITGHSKKDNKLRLNVDEPLKWKESFEKLLSSQNGLCLFRAFLVSEFSEENIAFYLACEDYRATKSSKLAAKAKKIYDHFISSDAPQEVNLDHATKAITMENMEHPTQSCFNVAQDKIYTLMEKDCYPRFLKSCTYLELSRKAKTG</sequence>
<dbReference type="Proteomes" id="UP000327493">
    <property type="component" value="Chromosome 12"/>
</dbReference>
<dbReference type="EMBL" id="VOFY01000012">
    <property type="protein sequence ID" value="KAA8587362.1"/>
    <property type="molecule type" value="Genomic_DNA"/>
</dbReference>
<proteinExistence type="predicted"/>
<feature type="domain" description="RGS" evidence="1">
    <location>
        <begin position="93"/>
        <end position="208"/>
    </location>
</feature>
<reference evidence="2 3" key="1">
    <citation type="submission" date="2019-08" db="EMBL/GenBank/DDBJ databases">
        <title>A chromosome-level genome assembly, high-density linkage maps, and genome scans reveal the genomic architecture of hybrid incompatibilities underlying speciation via character displacement in darters (Percidae: Etheostominae).</title>
        <authorList>
            <person name="Moran R.L."/>
            <person name="Catchen J.M."/>
            <person name="Fuller R.C."/>
        </authorList>
    </citation>
    <scope>NUCLEOTIDE SEQUENCE [LARGE SCALE GENOMIC DNA]</scope>
    <source>
        <strain evidence="2">EspeVRDwgs_2016</strain>
        <tissue evidence="2">Muscle</tissue>
    </source>
</reference>
<dbReference type="Pfam" id="PF00615">
    <property type="entry name" value="RGS"/>
    <property type="match status" value="1"/>
</dbReference>
<dbReference type="PRINTS" id="PR01301">
    <property type="entry name" value="RGSPROTEIN"/>
</dbReference>
<dbReference type="InterPro" id="IPR016137">
    <property type="entry name" value="RGS"/>
</dbReference>
<gene>
    <name evidence="2" type="ORF">FQN60_016224</name>
</gene>
<dbReference type="AlphaFoldDB" id="A0A5J5CYF6"/>
<protein>
    <recommendedName>
        <fullName evidence="1">RGS domain-containing protein</fullName>
    </recommendedName>
</protein>
<keyword evidence="3" id="KW-1185">Reference proteome</keyword>
<dbReference type="SUPFAM" id="SSF48097">
    <property type="entry name" value="Regulator of G-protein signaling, RGS"/>
    <property type="match status" value="1"/>
</dbReference>
<dbReference type="InterPro" id="IPR024066">
    <property type="entry name" value="RGS_subdom1/3"/>
</dbReference>
<dbReference type="SMART" id="SM00315">
    <property type="entry name" value="RGS"/>
    <property type="match status" value="1"/>
</dbReference>
<accession>A0A5J5CYF6</accession>
<comment type="caution">
    <text evidence="2">The sequence shown here is derived from an EMBL/GenBank/DDBJ whole genome shotgun (WGS) entry which is preliminary data.</text>
</comment>
<organism evidence="2 3">
    <name type="scientific">Etheostoma spectabile</name>
    <name type="common">orangethroat darter</name>
    <dbReference type="NCBI Taxonomy" id="54343"/>
    <lineage>
        <taxon>Eukaryota</taxon>
        <taxon>Metazoa</taxon>
        <taxon>Chordata</taxon>
        <taxon>Craniata</taxon>
        <taxon>Vertebrata</taxon>
        <taxon>Euteleostomi</taxon>
        <taxon>Actinopterygii</taxon>
        <taxon>Neopterygii</taxon>
        <taxon>Teleostei</taxon>
        <taxon>Neoteleostei</taxon>
        <taxon>Acanthomorphata</taxon>
        <taxon>Eupercaria</taxon>
        <taxon>Perciformes</taxon>
        <taxon>Percoidei</taxon>
        <taxon>Percidae</taxon>
        <taxon>Etheostomatinae</taxon>
        <taxon>Etheostoma</taxon>
    </lineage>
</organism>
<name>A0A5J5CYF6_9PERO</name>
<dbReference type="InterPro" id="IPR044926">
    <property type="entry name" value="RGS_subdomain_2"/>
</dbReference>
<dbReference type="FunFam" id="1.10.167.10:FF:000001">
    <property type="entry name" value="Putative regulator of g-protein signaling 12"/>
    <property type="match status" value="1"/>
</dbReference>
<evidence type="ECO:0000259" key="1">
    <source>
        <dbReference type="PROSITE" id="PS50132"/>
    </source>
</evidence>
<evidence type="ECO:0000313" key="2">
    <source>
        <dbReference type="EMBL" id="KAA8587362.1"/>
    </source>
</evidence>
<dbReference type="PANTHER" id="PTHR10845">
    <property type="entry name" value="REGULATOR OF G PROTEIN SIGNALING"/>
    <property type="match status" value="1"/>
</dbReference>
<dbReference type="InterPro" id="IPR036305">
    <property type="entry name" value="RGS_sf"/>
</dbReference>
<dbReference type="Gene3D" id="1.10.167.10">
    <property type="entry name" value="Regulator of G-protein Signalling 4, domain 2"/>
    <property type="match status" value="1"/>
</dbReference>
<evidence type="ECO:0000313" key="3">
    <source>
        <dbReference type="Proteomes" id="UP000327493"/>
    </source>
</evidence>
<feature type="non-terminal residue" evidence="2">
    <location>
        <position position="1"/>
    </location>
</feature>
<dbReference type="PROSITE" id="PS50132">
    <property type="entry name" value="RGS"/>
    <property type="match status" value="1"/>
</dbReference>
<dbReference type="Gene3D" id="1.10.196.10">
    <property type="match status" value="1"/>
</dbReference>
<dbReference type="PANTHER" id="PTHR10845:SF265">
    <property type="entry name" value="REGULATOR OF G PROTEIN-SIGNALING 5B"/>
    <property type="match status" value="1"/>
</dbReference>